<dbReference type="GO" id="GO:0016780">
    <property type="term" value="F:phosphotransferase activity, for other substituted phosphate groups"/>
    <property type="evidence" value="ECO:0007669"/>
    <property type="project" value="TreeGrafter"/>
</dbReference>
<gene>
    <name evidence="5" type="ORF">FSZ31_05840</name>
</gene>
<dbReference type="PANTHER" id="PTHR30576:SF0">
    <property type="entry name" value="UNDECAPRENYL-PHOSPHATE N-ACETYLGALACTOSAMINYL 1-PHOSPHATE TRANSFERASE-RELATED"/>
    <property type="match status" value="1"/>
</dbReference>
<comment type="caution">
    <text evidence="5">The sequence shown here is derived from an EMBL/GenBank/DDBJ whole genome shotgun (WGS) entry which is preliminary data.</text>
</comment>
<comment type="similarity">
    <text evidence="1">Belongs to the bacterial sugar transferase family.</text>
</comment>
<evidence type="ECO:0000256" key="3">
    <source>
        <dbReference type="SAM" id="Phobius"/>
    </source>
</evidence>
<dbReference type="Pfam" id="PF02397">
    <property type="entry name" value="Bac_transf"/>
    <property type="match status" value="1"/>
</dbReference>
<protein>
    <submittedName>
        <fullName evidence="5">Exopolysaccharide biosynthesis protein</fullName>
    </submittedName>
</protein>
<proteinExistence type="inferred from homology"/>
<evidence type="ECO:0000256" key="1">
    <source>
        <dbReference type="ARBA" id="ARBA00006464"/>
    </source>
</evidence>
<reference evidence="5 6" key="1">
    <citation type="submission" date="2019-08" db="EMBL/GenBank/DDBJ databases">
        <title>Sphingorhabdus soil sp. nov., isolated from arctic soil.</title>
        <authorList>
            <person name="Liu Y."/>
        </authorList>
    </citation>
    <scope>NUCLEOTIDE SEQUENCE [LARGE SCALE GENOMIC DNA]</scope>
    <source>
        <strain evidence="5 6">D-2Q-5-6</strain>
    </source>
</reference>
<accession>A0A5C6UPE0</accession>
<dbReference type="InterPro" id="IPR003362">
    <property type="entry name" value="Bact_transf"/>
</dbReference>
<evidence type="ECO:0000256" key="2">
    <source>
        <dbReference type="ARBA" id="ARBA00023169"/>
    </source>
</evidence>
<evidence type="ECO:0000313" key="5">
    <source>
        <dbReference type="EMBL" id="TXC74464.1"/>
    </source>
</evidence>
<feature type="transmembrane region" description="Helical" evidence="3">
    <location>
        <begin position="41"/>
        <end position="64"/>
    </location>
</feature>
<keyword evidence="3" id="KW-0472">Membrane</keyword>
<sequence>MPELDALSPLALTRIDGKTGLLLSSNPLSISQRTLKRGFDLVVVALLLPVALPIALLVALAIVLDSRGPVLFRQQRIGLDNRPFDILKFRSMRHEASDAKGTRSTARDDDRITRVGRFIRRTSLDELPQLANVIAGDMSIVGPRPHAEGSRAGDALFWDVDARYWHRHAVKPGLTGLAQVRGHRGATHTSGALSDRLQADLEYVANWSLARDVGILARTLRILVHANAY</sequence>
<name>A0A5C6UPE0_9SPHN</name>
<dbReference type="PANTHER" id="PTHR30576">
    <property type="entry name" value="COLANIC BIOSYNTHESIS UDP-GLUCOSE LIPID CARRIER TRANSFERASE"/>
    <property type="match status" value="1"/>
</dbReference>
<keyword evidence="3" id="KW-1133">Transmembrane helix</keyword>
<dbReference type="Proteomes" id="UP000321129">
    <property type="component" value="Unassembled WGS sequence"/>
</dbReference>
<evidence type="ECO:0000313" key="6">
    <source>
        <dbReference type="Proteomes" id="UP000321129"/>
    </source>
</evidence>
<dbReference type="OrthoDB" id="9808602at2"/>
<feature type="domain" description="Bacterial sugar transferase" evidence="4">
    <location>
        <begin position="36"/>
        <end position="224"/>
    </location>
</feature>
<keyword evidence="3" id="KW-0812">Transmembrane</keyword>
<evidence type="ECO:0000259" key="4">
    <source>
        <dbReference type="Pfam" id="PF02397"/>
    </source>
</evidence>
<organism evidence="5 6">
    <name type="scientific">Flavisphingopyxis soli</name>
    <dbReference type="NCBI Taxonomy" id="2601267"/>
    <lineage>
        <taxon>Bacteria</taxon>
        <taxon>Pseudomonadati</taxon>
        <taxon>Pseudomonadota</taxon>
        <taxon>Alphaproteobacteria</taxon>
        <taxon>Sphingomonadales</taxon>
        <taxon>Sphingopyxidaceae</taxon>
        <taxon>Flavisphingopyxis</taxon>
    </lineage>
</organism>
<dbReference type="GO" id="GO:0000271">
    <property type="term" value="P:polysaccharide biosynthetic process"/>
    <property type="evidence" value="ECO:0007669"/>
    <property type="project" value="UniProtKB-KW"/>
</dbReference>
<dbReference type="EMBL" id="VOPY01000001">
    <property type="protein sequence ID" value="TXC74464.1"/>
    <property type="molecule type" value="Genomic_DNA"/>
</dbReference>
<dbReference type="AlphaFoldDB" id="A0A5C6UPE0"/>
<keyword evidence="6" id="KW-1185">Reference proteome</keyword>
<keyword evidence="2" id="KW-0270">Exopolysaccharide synthesis</keyword>